<dbReference type="AlphaFoldDB" id="A0AAD9R939"/>
<protein>
    <submittedName>
        <fullName evidence="1">Uncharacterized protein</fullName>
    </submittedName>
</protein>
<gene>
    <name evidence="1" type="ORF">KPH14_008315</name>
</gene>
<evidence type="ECO:0000313" key="2">
    <source>
        <dbReference type="Proteomes" id="UP001258017"/>
    </source>
</evidence>
<evidence type="ECO:0000313" key="1">
    <source>
        <dbReference type="EMBL" id="KAK2575399.1"/>
    </source>
</evidence>
<reference evidence="1" key="2">
    <citation type="journal article" date="2023" name="Commun. Biol.">
        <title>Intrasexual cuticular hydrocarbon dimorphism in a wasp sheds light on hydrocarbon biosynthesis genes in Hymenoptera.</title>
        <authorList>
            <person name="Moris V.C."/>
            <person name="Podsiadlowski L."/>
            <person name="Martin S."/>
            <person name="Oeyen J.P."/>
            <person name="Donath A."/>
            <person name="Petersen M."/>
            <person name="Wilbrandt J."/>
            <person name="Misof B."/>
            <person name="Liedtke D."/>
            <person name="Thamm M."/>
            <person name="Scheiner R."/>
            <person name="Schmitt T."/>
            <person name="Niehuis O."/>
        </authorList>
    </citation>
    <scope>NUCLEOTIDE SEQUENCE</scope>
    <source>
        <strain evidence="1">GBR_01_08_01A</strain>
    </source>
</reference>
<name>A0AAD9R939_9HYME</name>
<comment type="caution">
    <text evidence="1">The sequence shown here is derived from an EMBL/GenBank/DDBJ whole genome shotgun (WGS) entry which is preliminary data.</text>
</comment>
<reference evidence="1" key="1">
    <citation type="submission" date="2021-08" db="EMBL/GenBank/DDBJ databases">
        <authorList>
            <person name="Misof B."/>
            <person name="Oliver O."/>
            <person name="Podsiadlowski L."/>
            <person name="Donath A."/>
            <person name="Peters R."/>
            <person name="Mayer C."/>
            <person name="Rust J."/>
            <person name="Gunkel S."/>
            <person name="Lesny P."/>
            <person name="Martin S."/>
            <person name="Oeyen J.P."/>
            <person name="Petersen M."/>
            <person name="Panagiotis P."/>
            <person name="Wilbrandt J."/>
            <person name="Tanja T."/>
        </authorList>
    </citation>
    <scope>NUCLEOTIDE SEQUENCE</scope>
    <source>
        <strain evidence="1">GBR_01_08_01A</strain>
        <tissue evidence="1">Thorax + abdomen</tissue>
    </source>
</reference>
<organism evidence="1 2">
    <name type="scientific">Odynerus spinipes</name>
    <dbReference type="NCBI Taxonomy" id="1348599"/>
    <lineage>
        <taxon>Eukaryota</taxon>
        <taxon>Metazoa</taxon>
        <taxon>Ecdysozoa</taxon>
        <taxon>Arthropoda</taxon>
        <taxon>Hexapoda</taxon>
        <taxon>Insecta</taxon>
        <taxon>Pterygota</taxon>
        <taxon>Neoptera</taxon>
        <taxon>Endopterygota</taxon>
        <taxon>Hymenoptera</taxon>
        <taxon>Apocrita</taxon>
        <taxon>Aculeata</taxon>
        <taxon>Vespoidea</taxon>
        <taxon>Vespidae</taxon>
        <taxon>Eumeninae</taxon>
        <taxon>Odynerus</taxon>
    </lineage>
</organism>
<proteinExistence type="predicted"/>
<dbReference type="Proteomes" id="UP001258017">
    <property type="component" value="Unassembled WGS sequence"/>
</dbReference>
<dbReference type="EMBL" id="JAIFRP010004416">
    <property type="protein sequence ID" value="KAK2575399.1"/>
    <property type="molecule type" value="Genomic_DNA"/>
</dbReference>
<keyword evidence="2" id="KW-1185">Reference proteome</keyword>
<sequence>MAHDIKGNAHRIIAILRICICYPSEGVADGISKPQPESHAQCGRRKSIIMAGVIWTASQFEPVKPAEP</sequence>
<accession>A0AAD9R939</accession>